<dbReference type="EMBL" id="NBNE01001012">
    <property type="protein sequence ID" value="OWZ16005.1"/>
    <property type="molecule type" value="Genomic_DNA"/>
</dbReference>
<dbReference type="Proteomes" id="UP000198211">
    <property type="component" value="Unassembled WGS sequence"/>
</dbReference>
<evidence type="ECO:0008006" key="4">
    <source>
        <dbReference type="Google" id="ProtNLM"/>
    </source>
</evidence>
<organism evidence="2 3">
    <name type="scientific">Phytophthora megakarya</name>
    <dbReference type="NCBI Taxonomy" id="4795"/>
    <lineage>
        <taxon>Eukaryota</taxon>
        <taxon>Sar</taxon>
        <taxon>Stramenopiles</taxon>
        <taxon>Oomycota</taxon>
        <taxon>Peronosporomycetes</taxon>
        <taxon>Peronosporales</taxon>
        <taxon>Peronosporaceae</taxon>
        <taxon>Phytophthora</taxon>
    </lineage>
</organism>
<proteinExistence type="predicted"/>
<evidence type="ECO:0000313" key="2">
    <source>
        <dbReference type="EMBL" id="OWZ16005.1"/>
    </source>
</evidence>
<dbReference type="OrthoDB" id="146667at2759"/>
<gene>
    <name evidence="2" type="ORF">PHMEG_00010257</name>
</gene>
<evidence type="ECO:0000313" key="3">
    <source>
        <dbReference type="Proteomes" id="UP000198211"/>
    </source>
</evidence>
<evidence type="ECO:0000256" key="1">
    <source>
        <dbReference type="SAM" id="SignalP"/>
    </source>
</evidence>
<accession>A0A225WEG8</accession>
<name>A0A225WEG8_9STRA</name>
<feature type="chain" id="PRO_5012104148" description="Reverse transcriptase" evidence="1">
    <location>
        <begin position="29"/>
        <end position="191"/>
    </location>
</feature>
<reference evidence="3" key="1">
    <citation type="submission" date="2017-03" db="EMBL/GenBank/DDBJ databases">
        <title>Phytopthora megakarya and P. palmivora, two closely related causual agents of cacao black pod achieved similar genome size and gene model numbers by different mechanisms.</title>
        <authorList>
            <person name="Ali S."/>
            <person name="Shao J."/>
            <person name="Larry D.J."/>
            <person name="Kronmiller B."/>
            <person name="Shen D."/>
            <person name="Strem M.D."/>
            <person name="Melnick R.L."/>
            <person name="Guiltinan M.J."/>
            <person name="Tyler B.M."/>
            <person name="Meinhardt L.W."/>
            <person name="Bailey B.A."/>
        </authorList>
    </citation>
    <scope>NUCLEOTIDE SEQUENCE [LARGE SCALE GENOMIC DNA]</scope>
    <source>
        <strain evidence="3">zdho120</strain>
    </source>
</reference>
<keyword evidence="1" id="KW-0732">Signal</keyword>
<dbReference type="AlphaFoldDB" id="A0A225WEG8"/>
<protein>
    <recommendedName>
        <fullName evidence="4">Reverse transcriptase</fullName>
    </recommendedName>
</protein>
<sequence>MHLCSPNRASKIGSILLCSFLYAEKIAALLGQCAHPSDSILILLERHLEAYWKLPDYRRNFFSSGTRRGGLWVTAMRCKWMARQATSQGTGRIQQSLLHTCTKGSARSETDGSGTESTSDFDAYERYRMLRESIYHTDAEGDLQPTSYTSDLRIISQNVRGVLGKWMSAWRSISQRARPAIIFIADVVLEC</sequence>
<comment type="caution">
    <text evidence="2">The sequence shown here is derived from an EMBL/GenBank/DDBJ whole genome shotgun (WGS) entry which is preliminary data.</text>
</comment>
<keyword evidence="3" id="KW-1185">Reference proteome</keyword>
<feature type="signal peptide" evidence="1">
    <location>
        <begin position="1"/>
        <end position="28"/>
    </location>
</feature>